<keyword evidence="2" id="KW-1185">Reference proteome</keyword>
<dbReference type="eggNOG" id="arCOG04588">
    <property type="taxonomic scope" value="Archaea"/>
</dbReference>
<dbReference type="EnsemblBacteria" id="CAI48276">
    <property type="protein sequence ID" value="CAI48276"/>
    <property type="gene ID" value="NP_0370A"/>
</dbReference>
<evidence type="ECO:0000313" key="2">
    <source>
        <dbReference type="Proteomes" id="UP000002698"/>
    </source>
</evidence>
<dbReference type="OrthoDB" id="213344at2157"/>
<dbReference type="STRING" id="348780.NP_0370A"/>
<evidence type="ECO:0000313" key="1">
    <source>
        <dbReference type="EMBL" id="CAI48276.1"/>
    </source>
</evidence>
<dbReference type="GeneID" id="3700832"/>
<sequence>MTLSEEAESRLADIVSLQPTKNSELQERWGLDGGSEVHQYLESELKEYYYRDENSLIRATPEAAELVGIDTDEDIVRVPPLQSDIIDVLAGPDGEPQSVVSVLHDLEDAGIETDVDAVRSGLRSLEDKGIVAVIKKTVPTFRLAVERDDIEVETLEEPAHA</sequence>
<dbReference type="Pfam" id="PF19110">
    <property type="entry name" value="DUF5797"/>
    <property type="match status" value="1"/>
</dbReference>
<protein>
    <submittedName>
        <fullName evidence="1">Uncharacterized protein</fullName>
    </submittedName>
</protein>
<dbReference type="HOGENOM" id="CLU_104913_0_0_2"/>
<organism evidence="1 2">
    <name type="scientific">Natronomonas pharaonis (strain ATCC 35678 / DSM 2160 / CIP 103997 / JCM 8858 / NBRC 14720 / NCIMB 2260 / Gabara)</name>
    <name type="common">Halobacterium pharaonis</name>
    <dbReference type="NCBI Taxonomy" id="348780"/>
    <lineage>
        <taxon>Archaea</taxon>
        <taxon>Methanobacteriati</taxon>
        <taxon>Methanobacteriota</taxon>
        <taxon>Stenosarchaea group</taxon>
        <taxon>Halobacteria</taxon>
        <taxon>Halobacteriales</taxon>
        <taxon>Natronomonadaceae</taxon>
        <taxon>Natronomonas</taxon>
    </lineage>
</organism>
<gene>
    <name evidence="1" type="ordered locus">NP_0370A</name>
</gene>
<dbReference type="InterPro" id="IPR043815">
    <property type="entry name" value="DUF5797"/>
</dbReference>
<dbReference type="RefSeq" id="WP_011321914.1">
    <property type="nucleotide sequence ID" value="NC_007426.1"/>
</dbReference>
<dbReference type="Proteomes" id="UP000002698">
    <property type="component" value="Chromosome"/>
</dbReference>
<dbReference type="AlphaFoldDB" id="A0A1U7ETN3"/>
<name>A0A1U7ETN3_NATPD</name>
<dbReference type="KEGG" id="nph:NP_0370A"/>
<dbReference type="EMBL" id="CR936257">
    <property type="protein sequence ID" value="CAI48276.1"/>
    <property type="molecule type" value="Genomic_DNA"/>
</dbReference>
<accession>A0A1U7ETN3</accession>
<proteinExistence type="predicted"/>
<reference evidence="1 2" key="1">
    <citation type="journal article" date="2005" name="Genome Res.">
        <title>Living with two extremes: conclusions from the genome sequence of Natronomonas pharaonis.</title>
        <authorList>
            <person name="Falb M."/>
            <person name="Pfeiffer F."/>
            <person name="Palm P."/>
            <person name="Rodewald K."/>
            <person name="Hickmann V."/>
            <person name="Tittor J."/>
            <person name="Oesterhelt D."/>
        </authorList>
    </citation>
    <scope>NUCLEOTIDE SEQUENCE [LARGE SCALE GENOMIC DNA]</scope>
    <source>
        <strain evidence="2">ATCC 35678 / DSM 2160 / CIP 103997 / JCM 8858 / NBRC 14720 / NCIMB 2260 / Gabara</strain>
    </source>
</reference>